<reference evidence="2 3" key="2">
    <citation type="journal article" date="2012" name="Environ. Microbiol.">
        <title>Characterization of the first alginolytic operons in a marine bacterium: from their emergence in marine Flavobacteriia to their independent transfers to marine Proteobacteria and human gut Bacteroides.</title>
        <authorList>
            <person name="Thomas F."/>
            <person name="Barbeyron T."/>
            <person name="Tonon T."/>
            <person name="Genicot S."/>
            <person name="Czjzek M."/>
            <person name="Michel G."/>
        </authorList>
    </citation>
    <scope>NUCLEOTIDE SEQUENCE [LARGE SCALE GENOMIC DNA]</scope>
    <source>
        <strain evidence="3">DSM 12802 / CCUG 47099 / CIP 106680 / NCIMB 13871 / Dsij</strain>
    </source>
</reference>
<dbReference type="SUPFAM" id="SSF55961">
    <property type="entry name" value="Bet v1-like"/>
    <property type="match status" value="1"/>
</dbReference>
<feature type="transmembrane region" description="Helical" evidence="1">
    <location>
        <begin position="80"/>
        <end position="101"/>
    </location>
</feature>
<dbReference type="Proteomes" id="UP000008898">
    <property type="component" value="Chromosome"/>
</dbReference>
<feature type="transmembrane region" description="Helical" evidence="1">
    <location>
        <begin position="31"/>
        <end position="48"/>
    </location>
</feature>
<keyword evidence="1" id="KW-0812">Transmembrane</keyword>
<evidence type="ECO:0000313" key="3">
    <source>
        <dbReference type="Proteomes" id="UP000008898"/>
    </source>
</evidence>
<keyword evidence="1" id="KW-1133">Transmembrane helix</keyword>
<sequence length="324" mass="37105">MPAPTRPLLSQMSYHRTTLSLTVTHHMKREFVISIIISLTFLSLGFALLHYELIGYGLSFFVFLPFALGYILGKSTIKTISLWGLIISLAIFFILLLSGGLEGMVCILMAMPLIIVAVALGAFVKYLIKKNQNKDKKGNLIKSSILPFCLFLTFAFIETELTKNEQFVIEVKSEIILPYSPIQVYETIKSVDTLDAEKPFLMKLDLPIPQKCVLEEEKIGGIRTCYFEGGQIVEKITELEKGKILRMDVIDYQLTGRKWLGFKEAIYLFDELENGQTKMTRITTYTSELYPRFYWRPLEKIGIEQEHEYVFSNLKKDLKIKHGG</sequence>
<evidence type="ECO:0000256" key="1">
    <source>
        <dbReference type="SAM" id="Phobius"/>
    </source>
</evidence>
<organism evidence="2 3">
    <name type="scientific">Zobellia galactanivorans (strain DSM 12802 / CCUG 47099 / CIP 106680 / NCIMB 13871 / Dsij)</name>
    <dbReference type="NCBI Taxonomy" id="63186"/>
    <lineage>
        <taxon>Bacteria</taxon>
        <taxon>Pseudomonadati</taxon>
        <taxon>Bacteroidota</taxon>
        <taxon>Flavobacteriia</taxon>
        <taxon>Flavobacteriales</taxon>
        <taxon>Flavobacteriaceae</taxon>
        <taxon>Zobellia</taxon>
    </lineage>
</organism>
<gene>
    <name evidence="2" type="ordered locus">zobellia_3417</name>
</gene>
<dbReference type="PATRIC" id="fig|63186.3.peg.3328"/>
<reference evidence="3" key="1">
    <citation type="submission" date="2009-07" db="EMBL/GenBank/DDBJ databases">
        <title>Complete genome sequence of Zobellia galactanivorans Dsij.</title>
        <authorList>
            <consortium name="Genoscope - CEA"/>
        </authorList>
    </citation>
    <scope>NUCLEOTIDE SEQUENCE [LARGE SCALE GENOMIC DNA]</scope>
    <source>
        <strain evidence="3">DSM 12802 / CCUG 47099 / CIP 106680 / NCIMB 13871 / Dsij</strain>
    </source>
</reference>
<dbReference type="EMBL" id="FP476056">
    <property type="protein sequence ID" value="CAZ97555.1"/>
    <property type="molecule type" value="Genomic_DNA"/>
</dbReference>
<dbReference type="KEGG" id="zga:ZOBELLIA_3417"/>
<proteinExistence type="predicted"/>
<dbReference type="AlphaFoldDB" id="G0L0P9"/>
<name>G0L0P9_ZOBGA</name>
<feature type="transmembrane region" description="Helical" evidence="1">
    <location>
        <begin position="140"/>
        <end position="157"/>
    </location>
</feature>
<feature type="transmembrane region" description="Helical" evidence="1">
    <location>
        <begin position="54"/>
        <end position="73"/>
    </location>
</feature>
<evidence type="ECO:0000313" key="2">
    <source>
        <dbReference type="EMBL" id="CAZ97555.1"/>
    </source>
</evidence>
<protein>
    <submittedName>
        <fullName evidence="2">Conserved hypothetical membrane protein</fullName>
    </submittedName>
</protein>
<feature type="transmembrane region" description="Helical" evidence="1">
    <location>
        <begin position="107"/>
        <end position="128"/>
    </location>
</feature>
<dbReference type="STRING" id="63186.ZOBELLIA_3417"/>
<dbReference type="HOGENOM" id="CLU_887504_0_0_10"/>
<accession>G0L0P9</accession>
<keyword evidence="3" id="KW-1185">Reference proteome</keyword>
<keyword evidence="1" id="KW-0472">Membrane</keyword>